<dbReference type="InterPro" id="IPR011008">
    <property type="entry name" value="Dimeric_a/b-barrel"/>
</dbReference>
<dbReference type="RefSeq" id="WP_344076668.1">
    <property type="nucleotide sequence ID" value="NZ_BAAALS010000002.1"/>
</dbReference>
<protein>
    <recommendedName>
        <fullName evidence="1">EthD domain-containing protein</fullName>
    </recommendedName>
</protein>
<dbReference type="Proteomes" id="UP001500655">
    <property type="component" value="Unassembled WGS sequence"/>
</dbReference>
<dbReference type="InterPro" id="IPR009799">
    <property type="entry name" value="EthD_dom"/>
</dbReference>
<keyword evidence="3" id="KW-1185">Reference proteome</keyword>
<dbReference type="NCBIfam" id="TIGR02118">
    <property type="entry name" value="EthD family reductase"/>
    <property type="match status" value="1"/>
</dbReference>
<accession>A0ABN2JTT0</accession>
<evidence type="ECO:0000313" key="2">
    <source>
        <dbReference type="EMBL" id="GAA1738708.1"/>
    </source>
</evidence>
<comment type="caution">
    <text evidence="2">The sequence shown here is derived from an EMBL/GenBank/DDBJ whole genome shotgun (WGS) entry which is preliminary data.</text>
</comment>
<dbReference type="SUPFAM" id="SSF54909">
    <property type="entry name" value="Dimeric alpha+beta barrel"/>
    <property type="match status" value="1"/>
</dbReference>
<dbReference type="EMBL" id="BAAALS010000002">
    <property type="protein sequence ID" value="GAA1738708.1"/>
    <property type="molecule type" value="Genomic_DNA"/>
</dbReference>
<organism evidence="2 3">
    <name type="scientific">Luedemannella helvata</name>
    <dbReference type="NCBI Taxonomy" id="349315"/>
    <lineage>
        <taxon>Bacteria</taxon>
        <taxon>Bacillati</taxon>
        <taxon>Actinomycetota</taxon>
        <taxon>Actinomycetes</taxon>
        <taxon>Micromonosporales</taxon>
        <taxon>Micromonosporaceae</taxon>
        <taxon>Luedemannella</taxon>
    </lineage>
</organism>
<evidence type="ECO:0000313" key="3">
    <source>
        <dbReference type="Proteomes" id="UP001500655"/>
    </source>
</evidence>
<reference evidence="2 3" key="1">
    <citation type="journal article" date="2019" name="Int. J. Syst. Evol. Microbiol.">
        <title>The Global Catalogue of Microorganisms (GCM) 10K type strain sequencing project: providing services to taxonomists for standard genome sequencing and annotation.</title>
        <authorList>
            <consortium name="The Broad Institute Genomics Platform"/>
            <consortium name="The Broad Institute Genome Sequencing Center for Infectious Disease"/>
            <person name="Wu L."/>
            <person name="Ma J."/>
        </authorList>
    </citation>
    <scope>NUCLEOTIDE SEQUENCE [LARGE SCALE GENOMIC DNA]</scope>
    <source>
        <strain evidence="2 3">JCM 13249</strain>
    </source>
</reference>
<feature type="domain" description="EthD" evidence="1">
    <location>
        <begin position="130"/>
        <end position="211"/>
    </location>
</feature>
<proteinExistence type="predicted"/>
<sequence>MRHAAPPGRCKLISVHVGPDTVQRHEADTRDGPASLALRRTVSPADVSPADCGWPQPADYPRFAAVEENWFASPEDLHASVAARMPREGPAVWHYHVEEHVRRDERPAFPIGQRVPGVKEIFLLTRPAGRTRSEFAAHWLDVHHPLALRHHVGMWKYVQNLVVARFGEAGLPFDGVAELHYPTVADARERRYGSEEGRAAIAADRPHFVGGSVGLFTGEVCRRR</sequence>
<gene>
    <name evidence="2" type="ORF">GCM10009681_06850</name>
</gene>
<evidence type="ECO:0000259" key="1">
    <source>
        <dbReference type="Pfam" id="PF07110"/>
    </source>
</evidence>
<dbReference type="Gene3D" id="3.30.70.100">
    <property type="match status" value="1"/>
</dbReference>
<name>A0ABN2JTT0_9ACTN</name>
<dbReference type="Pfam" id="PF07110">
    <property type="entry name" value="EthD"/>
    <property type="match status" value="1"/>
</dbReference>